<reference evidence="1" key="1">
    <citation type="submission" date="2022-11" db="EMBL/GenBank/DDBJ databases">
        <title>Isolation and characterization of PLA-degrading bacterium Massilia sp. from Antarctic soil.</title>
        <authorList>
            <person name="Sato K."/>
            <person name="Gomez-Fuentes C."/>
            <person name="Ahmad S.A."/>
            <person name="Zulkharnain A."/>
        </authorList>
    </citation>
    <scope>NUCLEOTIDE SEQUENCE</scope>
    <source>
        <strain evidence="1">N-3</strain>
    </source>
</reference>
<name>A0ABM8C0D6_9BURK</name>
<protein>
    <submittedName>
        <fullName evidence="1">Uncharacterized protein</fullName>
    </submittedName>
</protein>
<evidence type="ECO:0000313" key="1">
    <source>
        <dbReference type="EMBL" id="BDT56626.1"/>
    </source>
</evidence>
<sequence length="125" mass="13984">MNGGATMGGAPGTFGLPVWIEFTWQELPYPGQPRESFATEEAWGDYVREVYRAAPMKTGRVKVAEKVPAWALDEVAKSRATTPSDQLPDKMLWLHFIWTTDGIKVRWRVNSSTDIKQDSEGGDPL</sequence>
<organism evidence="1 2">
    <name type="scientific">Massilia varians</name>
    <dbReference type="NCBI Taxonomy" id="457921"/>
    <lineage>
        <taxon>Bacteria</taxon>
        <taxon>Pseudomonadati</taxon>
        <taxon>Pseudomonadota</taxon>
        <taxon>Betaproteobacteria</taxon>
        <taxon>Burkholderiales</taxon>
        <taxon>Oxalobacteraceae</taxon>
        <taxon>Telluria group</taxon>
        <taxon>Massilia</taxon>
    </lineage>
</organism>
<gene>
    <name evidence="1" type="ORF">MasN3_01200</name>
</gene>
<dbReference type="Proteomes" id="UP001163336">
    <property type="component" value="Chromosome"/>
</dbReference>
<keyword evidence="2" id="KW-1185">Reference proteome</keyword>
<evidence type="ECO:0000313" key="2">
    <source>
        <dbReference type="Proteomes" id="UP001163336"/>
    </source>
</evidence>
<accession>A0ABM8C0D6</accession>
<dbReference type="EMBL" id="AP026966">
    <property type="protein sequence ID" value="BDT56626.1"/>
    <property type="molecule type" value="Genomic_DNA"/>
</dbReference>
<proteinExistence type="predicted"/>